<gene>
    <name evidence="9" type="ORF">ACD_71C00174G0003</name>
</gene>
<feature type="transmembrane region" description="Helical" evidence="7">
    <location>
        <begin position="7"/>
        <end position="27"/>
    </location>
</feature>
<sequence>MKRHELFFWMIKVPIEGLIVFLSFFLARDIRRITDLIPDVHLPIQTISTQNLLGFALVGSLVYVLLSTFSGLYKMRMYQSRIQEFQNILFVSLYWFFIYIAILYLSLGFIYTEQIPRLIVLFSVIIATFLVMLERGILGRIETVLMQKWMLEKTKILLLLRTKDEDIIETIQESAMYELFWYAHRESIPSMDIGYIWWVKQVISAIQAHAIDEILVVQSDFTLEEIQEIFEYARIYGVRYRYIANSFETTKINTEISFLGKIPVIEIKNMGLTPWWRVWKRTFDIVFSFSLFVILSPIFLLIAILVYLQDRHNPFYRSQRVGKNGELFDMYKFRSMVMDAEKEKRKLLSKNERKDGPLFKIENDPRVTALGKWMRKFDIDELPQLYNVLIGSMSLIWPRPHLKDEVKLYKEYQKRVLTLKPGITGMGQTHGRHENTFDDEVRLDTFYIENWSLLLDMKILFKTIGVVLARKGR</sequence>
<keyword evidence="6 7" id="KW-0472">Membrane</keyword>
<feature type="transmembrane region" description="Helical" evidence="7">
    <location>
        <begin position="118"/>
        <end position="138"/>
    </location>
</feature>
<dbReference type="EMBL" id="AMFJ01028905">
    <property type="protein sequence ID" value="EKD44339.1"/>
    <property type="molecule type" value="Genomic_DNA"/>
</dbReference>
<accession>K2A2U6</accession>
<keyword evidence="5 7" id="KW-1133">Transmembrane helix</keyword>
<evidence type="ECO:0000256" key="2">
    <source>
        <dbReference type="ARBA" id="ARBA00006464"/>
    </source>
</evidence>
<evidence type="ECO:0000313" key="9">
    <source>
        <dbReference type="EMBL" id="EKD44339.1"/>
    </source>
</evidence>
<keyword evidence="4 7" id="KW-0812">Transmembrane</keyword>
<evidence type="ECO:0000256" key="4">
    <source>
        <dbReference type="ARBA" id="ARBA00022692"/>
    </source>
</evidence>
<evidence type="ECO:0000259" key="8">
    <source>
        <dbReference type="Pfam" id="PF02397"/>
    </source>
</evidence>
<comment type="subcellular location">
    <subcellularLocation>
        <location evidence="1">Membrane</location>
        <topology evidence="1">Multi-pass membrane protein</topology>
    </subcellularLocation>
</comment>
<feature type="transmembrane region" description="Helical" evidence="7">
    <location>
        <begin position="285"/>
        <end position="308"/>
    </location>
</feature>
<dbReference type="PANTHER" id="PTHR30576">
    <property type="entry name" value="COLANIC BIOSYNTHESIS UDP-GLUCOSE LIPID CARRIER TRANSFERASE"/>
    <property type="match status" value="1"/>
</dbReference>
<name>K2A2U6_9BACT</name>
<protein>
    <submittedName>
        <fullName evidence="9">Undecaprenyl-phosphate galactose phosphotransferase</fullName>
        <ecNumber evidence="9">2.7.8.6</ecNumber>
    </submittedName>
</protein>
<reference evidence="9" key="1">
    <citation type="journal article" date="2012" name="Science">
        <title>Fermentation, hydrogen, and sulfur metabolism in multiple uncultivated bacterial phyla.</title>
        <authorList>
            <person name="Wrighton K.C."/>
            <person name="Thomas B.C."/>
            <person name="Sharon I."/>
            <person name="Miller C.S."/>
            <person name="Castelle C.J."/>
            <person name="VerBerkmoes N.C."/>
            <person name="Wilkins M.J."/>
            <person name="Hettich R.L."/>
            <person name="Lipton M.S."/>
            <person name="Williams K.H."/>
            <person name="Long P.E."/>
            <person name="Banfield J.F."/>
        </authorList>
    </citation>
    <scope>NUCLEOTIDE SEQUENCE [LARGE SCALE GENOMIC DNA]</scope>
</reference>
<feature type="transmembrane region" description="Helical" evidence="7">
    <location>
        <begin position="87"/>
        <end position="112"/>
    </location>
</feature>
<dbReference type="PANTHER" id="PTHR30576:SF0">
    <property type="entry name" value="UNDECAPRENYL-PHOSPHATE N-ACETYLGALACTOSAMINYL 1-PHOSPHATE TRANSFERASE-RELATED"/>
    <property type="match status" value="1"/>
</dbReference>
<dbReference type="Pfam" id="PF02397">
    <property type="entry name" value="Bac_transf"/>
    <property type="match status" value="1"/>
</dbReference>
<evidence type="ECO:0000256" key="3">
    <source>
        <dbReference type="ARBA" id="ARBA00022679"/>
    </source>
</evidence>
<evidence type="ECO:0000256" key="6">
    <source>
        <dbReference type="ARBA" id="ARBA00023136"/>
    </source>
</evidence>
<organism evidence="9">
    <name type="scientific">uncultured bacterium</name>
    <name type="common">gcode 4</name>
    <dbReference type="NCBI Taxonomy" id="1234023"/>
    <lineage>
        <taxon>Bacteria</taxon>
        <taxon>environmental samples</taxon>
    </lineage>
</organism>
<dbReference type="InterPro" id="IPR003362">
    <property type="entry name" value="Bact_transf"/>
</dbReference>
<comment type="similarity">
    <text evidence="2">Belongs to the bacterial sugar transferase family.</text>
</comment>
<comment type="caution">
    <text evidence="9">The sequence shown here is derived from an EMBL/GenBank/DDBJ whole genome shotgun (WGS) entry which is preliminary data.</text>
</comment>
<feature type="domain" description="Bacterial sugar transferase" evidence="8">
    <location>
        <begin position="280"/>
        <end position="468"/>
    </location>
</feature>
<evidence type="ECO:0000256" key="5">
    <source>
        <dbReference type="ARBA" id="ARBA00022989"/>
    </source>
</evidence>
<dbReference type="GO" id="GO:0016020">
    <property type="term" value="C:membrane"/>
    <property type="evidence" value="ECO:0007669"/>
    <property type="project" value="UniProtKB-SubCell"/>
</dbReference>
<dbReference type="AlphaFoldDB" id="K2A2U6"/>
<evidence type="ECO:0000256" key="1">
    <source>
        <dbReference type="ARBA" id="ARBA00004141"/>
    </source>
</evidence>
<proteinExistence type="inferred from homology"/>
<dbReference type="InterPro" id="IPR017475">
    <property type="entry name" value="EPS_sugar_tfrase"/>
</dbReference>
<dbReference type="GO" id="GO:0047360">
    <property type="term" value="F:undecaprenyl-phosphate galactose phosphotransferase activity"/>
    <property type="evidence" value="ECO:0007669"/>
    <property type="project" value="UniProtKB-EC"/>
</dbReference>
<keyword evidence="3 9" id="KW-0808">Transferase</keyword>
<dbReference type="EC" id="2.7.8.6" evidence="9"/>
<dbReference type="NCBIfam" id="TIGR03025">
    <property type="entry name" value="EPS_sugtrans"/>
    <property type="match status" value="1"/>
</dbReference>
<feature type="transmembrane region" description="Helical" evidence="7">
    <location>
        <begin position="47"/>
        <end position="66"/>
    </location>
</feature>
<evidence type="ECO:0000256" key="7">
    <source>
        <dbReference type="SAM" id="Phobius"/>
    </source>
</evidence>